<reference evidence="5 6" key="1">
    <citation type="submission" date="2018-05" db="EMBL/GenBank/DDBJ databases">
        <title>Marinilabilia rubrum sp. nov., isolated from saltern sediment.</title>
        <authorList>
            <person name="Zhang R."/>
        </authorList>
    </citation>
    <scope>NUCLEOTIDE SEQUENCE [LARGE SCALE GENOMIC DNA]</scope>
    <source>
        <strain evidence="5 6">WTE16</strain>
    </source>
</reference>
<evidence type="ECO:0000256" key="4">
    <source>
        <dbReference type="SAM" id="SignalP"/>
    </source>
</evidence>
<keyword evidence="3 4" id="KW-0732">Signal</keyword>
<dbReference type="OrthoDB" id="1443407at2"/>
<dbReference type="Proteomes" id="UP000244956">
    <property type="component" value="Unassembled WGS sequence"/>
</dbReference>
<sequence>MKKSIFSSVFFLFFLSLAIDGQDFVYQPVNPAFGGSYLNYSWLLQSANAQNTHEEQSTSSRWNQDPLADFESSLNRQILSQLSRNLMGDYFGEGLSEGQYTIGDYEIEVAPGNEGLEVVIFDTSTGDKTTVTVPYY</sequence>
<feature type="signal peptide" evidence="4">
    <location>
        <begin position="1"/>
        <end position="18"/>
    </location>
</feature>
<dbReference type="Pfam" id="PF10614">
    <property type="entry name" value="CsgF"/>
    <property type="match status" value="1"/>
</dbReference>
<comment type="caution">
    <text evidence="5">The sequence shown here is derived from an EMBL/GenBank/DDBJ whole genome shotgun (WGS) entry which is preliminary data.</text>
</comment>
<evidence type="ECO:0000256" key="1">
    <source>
        <dbReference type="ARBA" id="ARBA00003989"/>
    </source>
</evidence>
<protein>
    <recommendedName>
        <fullName evidence="2">Curli production assembly/transport component CsgF</fullName>
    </recommendedName>
</protein>
<evidence type="ECO:0000313" key="6">
    <source>
        <dbReference type="Proteomes" id="UP000244956"/>
    </source>
</evidence>
<organism evidence="5 6">
    <name type="scientific">Marinilabilia rubra</name>
    <dbReference type="NCBI Taxonomy" id="2162893"/>
    <lineage>
        <taxon>Bacteria</taxon>
        <taxon>Pseudomonadati</taxon>
        <taxon>Bacteroidota</taxon>
        <taxon>Bacteroidia</taxon>
        <taxon>Marinilabiliales</taxon>
        <taxon>Marinilabiliaceae</taxon>
        <taxon>Marinilabilia</taxon>
    </lineage>
</organism>
<name>A0A2U2B405_9BACT</name>
<comment type="function">
    <text evidence="1">May be involved in the biogenesis of curli organelles.</text>
</comment>
<proteinExistence type="predicted"/>
<evidence type="ECO:0000313" key="5">
    <source>
        <dbReference type="EMBL" id="PWD97789.1"/>
    </source>
</evidence>
<dbReference type="InterPro" id="IPR018893">
    <property type="entry name" value="T8SS_CsgF"/>
</dbReference>
<dbReference type="AlphaFoldDB" id="A0A2U2B405"/>
<accession>A0A2U2B405</accession>
<keyword evidence="6" id="KW-1185">Reference proteome</keyword>
<feature type="chain" id="PRO_5015402783" description="Curli production assembly/transport component CsgF" evidence="4">
    <location>
        <begin position="19"/>
        <end position="136"/>
    </location>
</feature>
<gene>
    <name evidence="5" type="ORF">DDZ16_18900</name>
</gene>
<dbReference type="EMBL" id="QEWP01000025">
    <property type="protein sequence ID" value="PWD97789.1"/>
    <property type="molecule type" value="Genomic_DNA"/>
</dbReference>
<dbReference type="RefSeq" id="WP_109266044.1">
    <property type="nucleotide sequence ID" value="NZ_QEWP01000025.1"/>
</dbReference>
<evidence type="ECO:0000256" key="2">
    <source>
        <dbReference type="ARBA" id="ARBA00014031"/>
    </source>
</evidence>
<evidence type="ECO:0000256" key="3">
    <source>
        <dbReference type="ARBA" id="ARBA00022729"/>
    </source>
</evidence>